<keyword evidence="3" id="KW-1185">Reference proteome</keyword>
<dbReference type="Proteomes" id="UP000000662">
    <property type="component" value="Chromosome 1"/>
</dbReference>
<sequence length="93" mass="10278">MPQAVRCNAVNRASQSFIYRTMVRILYAGYLALALYLIYPMVQNTLTFSSDCVLRALPGGNRDLPKFSSSDAHARASRCVATAQVAERSPNIH</sequence>
<keyword evidence="1" id="KW-1133">Transmembrane helix</keyword>
<evidence type="ECO:0000313" key="3">
    <source>
        <dbReference type="Proteomes" id="UP000000662"/>
    </source>
</evidence>
<evidence type="ECO:0000313" key="2">
    <source>
        <dbReference type="EMBL" id="ABI87038.1"/>
    </source>
</evidence>
<keyword evidence="1" id="KW-0812">Transmembrane</keyword>
<gene>
    <name evidence="2" type="ordered locus">Bamb_1480</name>
</gene>
<keyword evidence="1" id="KW-0472">Membrane</keyword>
<proteinExistence type="predicted"/>
<feature type="transmembrane region" description="Helical" evidence="1">
    <location>
        <begin position="21"/>
        <end position="42"/>
    </location>
</feature>
<name>Q0BFN5_BURCM</name>
<evidence type="ECO:0000256" key="1">
    <source>
        <dbReference type="SAM" id="Phobius"/>
    </source>
</evidence>
<protein>
    <submittedName>
        <fullName evidence="2">Uncharacterized protein</fullName>
    </submittedName>
</protein>
<dbReference type="AlphaFoldDB" id="Q0BFN5"/>
<organism evidence="2 3">
    <name type="scientific">Burkholderia ambifaria (strain ATCC BAA-244 / DSM 16087 / CCUG 44356 / LMG 19182 / AMMD)</name>
    <name type="common">Burkholderia cepacia (strain AMMD)</name>
    <dbReference type="NCBI Taxonomy" id="339670"/>
    <lineage>
        <taxon>Bacteria</taxon>
        <taxon>Pseudomonadati</taxon>
        <taxon>Pseudomonadota</taxon>
        <taxon>Betaproteobacteria</taxon>
        <taxon>Burkholderiales</taxon>
        <taxon>Burkholderiaceae</taxon>
        <taxon>Burkholderia</taxon>
        <taxon>Burkholderia cepacia complex</taxon>
    </lineage>
</organism>
<accession>Q0BFN5</accession>
<dbReference type="KEGG" id="bam:Bamb_1480"/>
<reference evidence="2" key="1">
    <citation type="submission" date="2009-01" db="EMBL/GenBank/DDBJ databases">
        <title>Complete sequence of Chromosome 1 of Burkholderia cepacia AMMD.</title>
        <authorList>
            <consortium name="US DOE Joint Genome Institute"/>
            <person name="Copeland A."/>
            <person name="Lucas S."/>
            <person name="Lapidus A."/>
            <person name="Barry K."/>
            <person name="Detter J.C."/>
            <person name="Glavina del Rio T."/>
            <person name="Hammon N."/>
            <person name="Israni S."/>
            <person name="Pitluck S."/>
            <person name="Bruce D."/>
            <person name="Chain P."/>
            <person name="Malfatti S."/>
            <person name="Shin M."/>
            <person name="Vergez L."/>
            <person name="Schmutz J."/>
            <person name="Larimer F."/>
            <person name="Land M."/>
            <person name="Hauser L."/>
            <person name="Kyrpides N."/>
            <person name="Kim E."/>
            <person name="Parke J."/>
            <person name="Coenye T."/>
            <person name="Konstantinidis K."/>
            <person name="Ramette A."/>
            <person name="Tiedje J."/>
            <person name="Richardson P."/>
        </authorList>
    </citation>
    <scope>NUCLEOTIDE SEQUENCE [LARGE SCALE GENOMIC DNA]</scope>
    <source>
        <strain evidence="2">AMMD</strain>
    </source>
</reference>
<dbReference type="EMBL" id="CP000440">
    <property type="protein sequence ID" value="ABI87038.1"/>
    <property type="molecule type" value="Genomic_DNA"/>
</dbReference>